<gene>
    <name evidence="2" type="ORF">LLUT_LOCUS23806</name>
</gene>
<reference evidence="2 3" key="1">
    <citation type="submission" date="2024-03" db="EMBL/GenBank/DDBJ databases">
        <authorList>
            <person name="Martinez-Hernandez J."/>
        </authorList>
    </citation>
    <scope>NUCLEOTIDE SEQUENCE [LARGE SCALE GENOMIC DNA]</scope>
</reference>
<keyword evidence="3" id="KW-1185">Reference proteome</keyword>
<comment type="caution">
    <text evidence="2">The sequence shown here is derived from an EMBL/GenBank/DDBJ whole genome shotgun (WGS) entry which is preliminary data.</text>
</comment>
<feature type="region of interest" description="Disordered" evidence="1">
    <location>
        <begin position="1"/>
        <end position="46"/>
    </location>
</feature>
<feature type="compositionally biased region" description="Polar residues" evidence="1">
    <location>
        <begin position="143"/>
        <end position="152"/>
    </location>
</feature>
<dbReference type="Proteomes" id="UP001497480">
    <property type="component" value="Unassembled WGS sequence"/>
</dbReference>
<dbReference type="EMBL" id="CAXHTB010000016">
    <property type="protein sequence ID" value="CAL0322746.1"/>
    <property type="molecule type" value="Genomic_DNA"/>
</dbReference>
<accession>A0AAV1XM88</accession>
<feature type="compositionally biased region" description="Basic and acidic residues" evidence="1">
    <location>
        <begin position="60"/>
        <end position="126"/>
    </location>
</feature>
<protein>
    <submittedName>
        <fullName evidence="2">Uncharacterized protein</fullName>
    </submittedName>
</protein>
<proteinExistence type="predicted"/>
<evidence type="ECO:0000256" key="1">
    <source>
        <dbReference type="SAM" id="MobiDB-lite"/>
    </source>
</evidence>
<evidence type="ECO:0000313" key="3">
    <source>
        <dbReference type="Proteomes" id="UP001497480"/>
    </source>
</evidence>
<organism evidence="2 3">
    <name type="scientific">Lupinus luteus</name>
    <name type="common">European yellow lupine</name>
    <dbReference type="NCBI Taxonomy" id="3873"/>
    <lineage>
        <taxon>Eukaryota</taxon>
        <taxon>Viridiplantae</taxon>
        <taxon>Streptophyta</taxon>
        <taxon>Embryophyta</taxon>
        <taxon>Tracheophyta</taxon>
        <taxon>Spermatophyta</taxon>
        <taxon>Magnoliopsida</taxon>
        <taxon>eudicotyledons</taxon>
        <taxon>Gunneridae</taxon>
        <taxon>Pentapetalae</taxon>
        <taxon>rosids</taxon>
        <taxon>fabids</taxon>
        <taxon>Fabales</taxon>
        <taxon>Fabaceae</taxon>
        <taxon>Papilionoideae</taxon>
        <taxon>50 kb inversion clade</taxon>
        <taxon>genistoids sensu lato</taxon>
        <taxon>core genistoids</taxon>
        <taxon>Genisteae</taxon>
        <taxon>Lupinus</taxon>
    </lineage>
</organism>
<sequence>MGCGNSTLEPEEASPSRGLNRHNRQRTIVPPIKNKFPIINDKDFDDHDDDAMVVMKRLRDDKEEAKTAKEAGLNEKLKEKSVMHKNEEEENKVLDNGKEEHVGDHEEKNVKKNEKEHEEDNGRDDSYIGPGSPSFRDYCIDYDSTNRSSVADSNDYCDSGDSTVNCSGHDSMNRNTMPKNEQSVNANKESEKKERRGRGLRNVINGGKGRGGRRNLLNFSCYNSNSESNAEGSMNKVVGKTV</sequence>
<evidence type="ECO:0000313" key="2">
    <source>
        <dbReference type="EMBL" id="CAL0322746.1"/>
    </source>
</evidence>
<name>A0AAV1XM88_LUPLU</name>
<feature type="region of interest" description="Disordered" evidence="1">
    <location>
        <begin position="60"/>
        <end position="211"/>
    </location>
</feature>
<dbReference type="AlphaFoldDB" id="A0AAV1XM88"/>
<feature type="compositionally biased region" description="Polar residues" evidence="1">
    <location>
        <begin position="160"/>
        <end position="187"/>
    </location>
</feature>